<dbReference type="InParanoid" id="A0A2T3ABZ8"/>
<dbReference type="InterPro" id="IPR002575">
    <property type="entry name" value="Aminoglycoside_PTrfase"/>
</dbReference>
<gene>
    <name evidence="2" type="ORF">BD289DRAFT_365641</name>
</gene>
<dbReference type="Pfam" id="PF01636">
    <property type="entry name" value="APH"/>
    <property type="match status" value="1"/>
</dbReference>
<proteinExistence type="predicted"/>
<reference evidence="2 3" key="1">
    <citation type="journal article" date="2018" name="Mycol. Prog.">
        <title>Coniella lustricola, a new species from submerged detritus.</title>
        <authorList>
            <person name="Raudabaugh D.B."/>
            <person name="Iturriaga T."/>
            <person name="Carver A."/>
            <person name="Mondo S."/>
            <person name="Pangilinan J."/>
            <person name="Lipzen A."/>
            <person name="He G."/>
            <person name="Amirebrahimi M."/>
            <person name="Grigoriev I.V."/>
            <person name="Miller A.N."/>
        </authorList>
    </citation>
    <scope>NUCLEOTIDE SEQUENCE [LARGE SCALE GENOMIC DNA]</scope>
    <source>
        <strain evidence="2 3">B22-T-1</strain>
    </source>
</reference>
<dbReference type="SMART" id="SM00587">
    <property type="entry name" value="CHK"/>
    <property type="match status" value="1"/>
</dbReference>
<protein>
    <submittedName>
        <fullName evidence="2">Kinase-like domain-containing protein</fullName>
    </submittedName>
</protein>
<evidence type="ECO:0000313" key="3">
    <source>
        <dbReference type="Proteomes" id="UP000241462"/>
    </source>
</evidence>
<dbReference type="InterPro" id="IPR015897">
    <property type="entry name" value="CHK_kinase-like"/>
</dbReference>
<evidence type="ECO:0000259" key="1">
    <source>
        <dbReference type="SMART" id="SM00587"/>
    </source>
</evidence>
<accession>A0A2T3ABZ8</accession>
<dbReference type="GO" id="GO:0016301">
    <property type="term" value="F:kinase activity"/>
    <property type="evidence" value="ECO:0007669"/>
    <property type="project" value="UniProtKB-KW"/>
</dbReference>
<feature type="domain" description="CHK kinase-like" evidence="1">
    <location>
        <begin position="152"/>
        <end position="331"/>
    </location>
</feature>
<dbReference type="PANTHER" id="PTHR23020:SF41">
    <property type="entry name" value="AMINOGLYCOSIDE PHOSPHOTRANSFERASE DOMAIN-CONTAINING PROTEIN"/>
    <property type="match status" value="1"/>
</dbReference>
<dbReference type="Gene3D" id="3.90.1200.10">
    <property type="match status" value="1"/>
</dbReference>
<dbReference type="OrthoDB" id="191037at2759"/>
<dbReference type="SUPFAM" id="SSF56112">
    <property type="entry name" value="Protein kinase-like (PK-like)"/>
    <property type="match status" value="1"/>
</dbReference>
<dbReference type="EMBL" id="KZ678416">
    <property type="protein sequence ID" value="PSR90739.1"/>
    <property type="molecule type" value="Genomic_DNA"/>
</dbReference>
<keyword evidence="3" id="KW-1185">Reference proteome</keyword>
<dbReference type="Proteomes" id="UP000241462">
    <property type="component" value="Unassembled WGS sequence"/>
</dbReference>
<dbReference type="InterPro" id="IPR011009">
    <property type="entry name" value="Kinase-like_dom_sf"/>
</dbReference>
<dbReference type="PANTHER" id="PTHR23020">
    <property type="entry name" value="UNCHARACTERIZED NUCLEAR HORMONE RECEPTOR-RELATED"/>
    <property type="match status" value="1"/>
</dbReference>
<dbReference type="InterPro" id="IPR052961">
    <property type="entry name" value="Oxido-Kinase-like_Enzymes"/>
</dbReference>
<dbReference type="AlphaFoldDB" id="A0A2T3ABZ8"/>
<keyword evidence="2" id="KW-0418">Kinase</keyword>
<evidence type="ECO:0000313" key="2">
    <source>
        <dbReference type="EMBL" id="PSR90739.1"/>
    </source>
</evidence>
<sequence length="396" mass="44426">MAVAGGSFQHWVDKLWTFFFGHQAASAQPLESNEPLPLTVESITSAWLSKVLGVPISSVQVREVIHGSGSKVLVELTYSKSFASLKTLPPARLCVKGGFNPQLLEMLPALFAVYRLEAQFYHHIAPRISGLKLVPAYWCGVDQPSGKGQGIVILEDVTTRHFTFGDPLHTWPVERVRAALCQLARLHAATWGAKQADFPWVPREFGLRDVIVGMMSPENWSLRFDDPAIRPPVAEIFWRDRRRVVRCLQTLWASSSNQMTCMVHGDTQVGNTFIDADGQPGFLDWQCIHVNSAAHDVTYFMTGALTIEDRRLHERELFGFYLEELCRAGGPNFTLQDVWDEYRMFQMQGFAWALAGPMMQPKVVVDAISQRHCAAILDHQSMDLLDALADSTTIKV</sequence>
<name>A0A2T3ABZ8_9PEZI</name>
<keyword evidence="2" id="KW-0808">Transferase</keyword>
<organism evidence="2 3">
    <name type="scientific">Coniella lustricola</name>
    <dbReference type="NCBI Taxonomy" id="2025994"/>
    <lineage>
        <taxon>Eukaryota</taxon>
        <taxon>Fungi</taxon>
        <taxon>Dikarya</taxon>
        <taxon>Ascomycota</taxon>
        <taxon>Pezizomycotina</taxon>
        <taxon>Sordariomycetes</taxon>
        <taxon>Sordariomycetidae</taxon>
        <taxon>Diaporthales</taxon>
        <taxon>Schizoparmaceae</taxon>
        <taxon>Coniella</taxon>
    </lineage>
</organism>